<feature type="domain" description="ABC transmembrane type-1" evidence="8">
    <location>
        <begin position="90"/>
        <end position="279"/>
    </location>
</feature>
<keyword evidence="3" id="KW-1003">Cell membrane</keyword>
<evidence type="ECO:0000313" key="9">
    <source>
        <dbReference type="EMBL" id="MFC0527525.1"/>
    </source>
</evidence>
<evidence type="ECO:0000256" key="1">
    <source>
        <dbReference type="ARBA" id="ARBA00004651"/>
    </source>
</evidence>
<dbReference type="CDD" id="cd06261">
    <property type="entry name" value="TM_PBP2"/>
    <property type="match status" value="1"/>
</dbReference>
<comment type="caution">
    <text evidence="9">The sequence shown here is derived from an EMBL/GenBank/DDBJ whole genome shotgun (WGS) entry which is preliminary data.</text>
</comment>
<sequence>MPTDVLTPSTVDIPPVRRRSSVLRQLGWMPITGFVVVAVVIVVAVLAPWIMPHDPLVPTSSERFAGPSAEHWFGTDGYGRDVFSRMLLGSRVSIFVGFVVTSAVLLVGGLLGLVAGYMGGVVDAVIGRIVDVLLAVPGILLAIAIVAFLGPGIQNVCIAISINQLPAMIRVVRGATLSVRKRPFVRAGRAVGMGHTRLLLRHIGPFVLGVAMVQATLGFADAVLYEAALSYLGIGVQLPEPTWGNMISEAQSFLTRQPLNAIFPGLGLTVLLLGVNFVGDGLRDVFDPEGRYRS</sequence>
<evidence type="ECO:0000256" key="6">
    <source>
        <dbReference type="ARBA" id="ARBA00023136"/>
    </source>
</evidence>
<keyword evidence="5 7" id="KW-1133">Transmembrane helix</keyword>
<keyword evidence="6 7" id="KW-0472">Membrane</keyword>
<keyword evidence="2 7" id="KW-0813">Transport</keyword>
<evidence type="ECO:0000256" key="3">
    <source>
        <dbReference type="ARBA" id="ARBA00022475"/>
    </source>
</evidence>
<dbReference type="PROSITE" id="PS50928">
    <property type="entry name" value="ABC_TM1"/>
    <property type="match status" value="1"/>
</dbReference>
<protein>
    <submittedName>
        <fullName evidence="9">ABC transporter permease</fullName>
    </submittedName>
</protein>
<keyword evidence="4 7" id="KW-0812">Transmembrane</keyword>
<feature type="transmembrane region" description="Helical" evidence="7">
    <location>
        <begin position="261"/>
        <end position="279"/>
    </location>
</feature>
<feature type="transmembrane region" description="Helical" evidence="7">
    <location>
        <begin position="26"/>
        <end position="51"/>
    </location>
</feature>
<organism evidence="9 10">
    <name type="scientific">Phytohabitans kaempferiae</name>
    <dbReference type="NCBI Taxonomy" id="1620943"/>
    <lineage>
        <taxon>Bacteria</taxon>
        <taxon>Bacillati</taxon>
        <taxon>Actinomycetota</taxon>
        <taxon>Actinomycetes</taxon>
        <taxon>Micromonosporales</taxon>
        <taxon>Micromonosporaceae</taxon>
    </lineage>
</organism>
<dbReference type="InterPro" id="IPR050366">
    <property type="entry name" value="BP-dependent_transpt_permease"/>
</dbReference>
<evidence type="ECO:0000256" key="7">
    <source>
        <dbReference type="RuleBase" id="RU363032"/>
    </source>
</evidence>
<dbReference type="Proteomes" id="UP001589867">
    <property type="component" value="Unassembled WGS sequence"/>
</dbReference>
<dbReference type="SUPFAM" id="SSF161098">
    <property type="entry name" value="MetI-like"/>
    <property type="match status" value="1"/>
</dbReference>
<evidence type="ECO:0000313" key="10">
    <source>
        <dbReference type="Proteomes" id="UP001589867"/>
    </source>
</evidence>
<name>A0ABV6LYL7_9ACTN</name>
<evidence type="ECO:0000259" key="8">
    <source>
        <dbReference type="PROSITE" id="PS50928"/>
    </source>
</evidence>
<gene>
    <name evidence="9" type="ORF">ACFFIA_07625</name>
</gene>
<dbReference type="InterPro" id="IPR000515">
    <property type="entry name" value="MetI-like"/>
</dbReference>
<feature type="transmembrane region" description="Helical" evidence="7">
    <location>
        <begin position="129"/>
        <end position="147"/>
    </location>
</feature>
<feature type="transmembrane region" description="Helical" evidence="7">
    <location>
        <begin position="203"/>
        <end position="225"/>
    </location>
</feature>
<evidence type="ECO:0000256" key="4">
    <source>
        <dbReference type="ARBA" id="ARBA00022692"/>
    </source>
</evidence>
<dbReference type="Gene3D" id="1.10.3720.10">
    <property type="entry name" value="MetI-like"/>
    <property type="match status" value="1"/>
</dbReference>
<evidence type="ECO:0000256" key="2">
    <source>
        <dbReference type="ARBA" id="ARBA00022448"/>
    </source>
</evidence>
<dbReference type="EMBL" id="JBHLUH010000009">
    <property type="protein sequence ID" value="MFC0527525.1"/>
    <property type="molecule type" value="Genomic_DNA"/>
</dbReference>
<feature type="transmembrane region" description="Helical" evidence="7">
    <location>
        <begin position="92"/>
        <end position="117"/>
    </location>
</feature>
<comment type="subcellular location">
    <subcellularLocation>
        <location evidence="1 7">Cell membrane</location>
        <topology evidence="1 7">Multi-pass membrane protein</topology>
    </subcellularLocation>
</comment>
<reference evidence="9 10" key="1">
    <citation type="submission" date="2024-09" db="EMBL/GenBank/DDBJ databases">
        <authorList>
            <person name="Sun Q."/>
            <person name="Mori K."/>
        </authorList>
    </citation>
    <scope>NUCLEOTIDE SEQUENCE [LARGE SCALE GENOMIC DNA]</scope>
    <source>
        <strain evidence="9 10">TBRC 3947</strain>
    </source>
</reference>
<accession>A0ABV6LYL7</accession>
<dbReference type="Pfam" id="PF00528">
    <property type="entry name" value="BPD_transp_1"/>
    <property type="match status" value="1"/>
</dbReference>
<dbReference type="InterPro" id="IPR035906">
    <property type="entry name" value="MetI-like_sf"/>
</dbReference>
<proteinExistence type="inferred from homology"/>
<dbReference type="RefSeq" id="WP_377247600.1">
    <property type="nucleotide sequence ID" value="NZ_JBHLUH010000009.1"/>
</dbReference>
<comment type="similarity">
    <text evidence="7">Belongs to the binding-protein-dependent transport system permease family.</text>
</comment>
<dbReference type="PANTHER" id="PTHR43386:SF25">
    <property type="entry name" value="PEPTIDE ABC TRANSPORTER PERMEASE PROTEIN"/>
    <property type="match status" value="1"/>
</dbReference>
<keyword evidence="10" id="KW-1185">Reference proteome</keyword>
<dbReference type="PANTHER" id="PTHR43386">
    <property type="entry name" value="OLIGOPEPTIDE TRANSPORT SYSTEM PERMEASE PROTEIN APPC"/>
    <property type="match status" value="1"/>
</dbReference>
<evidence type="ECO:0000256" key="5">
    <source>
        <dbReference type="ARBA" id="ARBA00022989"/>
    </source>
</evidence>